<evidence type="ECO:0000256" key="6">
    <source>
        <dbReference type="ARBA" id="ARBA00022801"/>
    </source>
</evidence>
<sequence>MCAFVLSVVTSTSSRVSRTILTSAISFASVPAKSATASRSFTTSQHARFALQRQCAANVGTAPASSLRPAFKPNNASFGLGRLSSSNAGVSIARHSAVLSEDVFTQQMAVTHDSFEVVKKDIVDEYGAYCTLYRHKQTGAEILSVSTDDDNKVFGITFRTPPSDSTGVPHILEHSVLCGSKKFPTKDPFVELIQGSLNTFLNAFTYPDRTCYPVASQNKKDFYNLVNVYLDAVLNPRCVNDPMVLAQEGWHLELENKEDPLTYKGVVYNEMKGVYSSSDSLLTRESMRSLFPDTTYGVDSGGDPTVIPDLTFEQFAGFHSKFYHPANSRIFFYGDDPVEDRLQILDEYLSEFDASPQSKPDSEVAWQKKRFTEPQYQKHPYPAGADQPATHMICVNWLLNEEPISAYEELAWALLDHLLVGTSSSTLYRELMESGLGESITGGGLSDELLQGTFSMGLKGVQPENVEKVEALVLKVLEKVADEGFAEDDIAASMNTVEFSLREFNTGSFPKGLSFMLGAMSKWLYEKSPTEALKFEEPLVELKASIAADGSKVFQDLIRKKLLENNHRVTVEMIPSKTLEAEELKEEKDRLEAIKEKLSVEEIENIIETTKELKRLQLAEDPPEAVATIPALQLDDLDKKTREYPIEIEENAFGSGSKVVRHELGSTSGIAYVDFGVDISSVPLSEVPILSVLTRLMMEAGTSDLSNVELRRQIGTHTGGIGVEMLKVPIESEGAEEFEVADGTRIMTKIFIKGKVTSDKTDELFGLMKTVLTDTNIGDAQKKVIEILKETRSSKESQIQGAGHSYANMRIQSRYSHSGAIDEMLSGVTSLQTTKDLLKLAEEDWPSFLARLDDVRKSILNDSFRSGVILNLTGDKKVLTDIEPSVESFLGSLPGSAGGEKLPNFDSIEHPWVVQSKEMNSLTIEDEGFIVPTQVSYVGKGGRLYEPGEKVSGAALVASRYLRSTYMWDTIRVVGGAYGGMCNFDSKGGLFTFLSYRDPNLASTLDAYDAAADALASSAEQLAQRPELLSKAIIGMVGELDKALSPDQKGWVSLVRHLGGESPETRQKRRDQILNTSADDFRDFASRLKNLKDASVAVVSSKGGFEAAAEAGKDMKLTELV</sequence>
<dbReference type="InterPro" id="IPR013578">
    <property type="entry name" value="Peptidase_M16C_assoc"/>
</dbReference>
<evidence type="ECO:0000256" key="4">
    <source>
        <dbReference type="ARBA" id="ARBA00022670"/>
    </source>
</evidence>
<dbReference type="AlphaFoldDB" id="A0A7S1FTX1"/>
<evidence type="ECO:0000256" key="10">
    <source>
        <dbReference type="SAM" id="Coils"/>
    </source>
</evidence>
<keyword evidence="5" id="KW-0479">Metal-binding</keyword>
<dbReference type="Pfam" id="PF08367">
    <property type="entry name" value="M16C_assoc"/>
    <property type="match status" value="1"/>
</dbReference>
<accession>A0A7S1FTX1</accession>
<dbReference type="FunFam" id="3.30.830.10:FF:000009">
    <property type="entry name" value="Presequence protease, mitochondrial"/>
    <property type="match status" value="1"/>
</dbReference>
<keyword evidence="6" id="KW-0378">Hydrolase</keyword>
<keyword evidence="4" id="KW-0645">Protease</keyword>
<dbReference type="PANTHER" id="PTHR43016:SF13">
    <property type="entry name" value="PRESEQUENCE PROTEASE, MITOCHONDRIAL"/>
    <property type="match status" value="1"/>
</dbReference>
<keyword evidence="7" id="KW-0862">Zinc</keyword>
<dbReference type="FunFam" id="3.30.830.10:FF:000034">
    <property type="entry name" value="presequence protease 1, chloroplastic/mitochondrial"/>
    <property type="match status" value="1"/>
</dbReference>
<dbReference type="Pfam" id="PF00675">
    <property type="entry name" value="Peptidase_M16"/>
    <property type="match status" value="1"/>
</dbReference>
<evidence type="ECO:0000256" key="9">
    <source>
        <dbReference type="ARBA" id="ARBA00023128"/>
    </source>
</evidence>
<dbReference type="Gene3D" id="3.30.830.10">
    <property type="entry name" value="Metalloenzyme, LuxS/M16 peptidase-like"/>
    <property type="match status" value="4"/>
</dbReference>
<dbReference type="PANTHER" id="PTHR43016">
    <property type="entry name" value="PRESEQUENCE PROTEASE"/>
    <property type="match status" value="1"/>
</dbReference>
<feature type="domain" description="Peptidase M16C associated" evidence="11">
    <location>
        <begin position="573"/>
        <end position="837"/>
    </location>
</feature>
<proteinExistence type="inferred from homology"/>
<keyword evidence="10" id="KW-0175">Coiled coil</keyword>
<dbReference type="GO" id="GO:0005739">
    <property type="term" value="C:mitochondrion"/>
    <property type="evidence" value="ECO:0007669"/>
    <property type="project" value="UniProtKB-SubCell"/>
</dbReference>
<keyword evidence="8" id="KW-0482">Metalloprotease</keyword>
<dbReference type="SUPFAM" id="SSF63411">
    <property type="entry name" value="LuxS/MPP-like metallohydrolase"/>
    <property type="match status" value="4"/>
</dbReference>
<comment type="subcellular location">
    <subcellularLocation>
        <location evidence="2">Mitochondrion</location>
    </subcellularLocation>
</comment>
<evidence type="ECO:0000256" key="7">
    <source>
        <dbReference type="ARBA" id="ARBA00022833"/>
    </source>
</evidence>
<dbReference type="GO" id="GO:0004222">
    <property type="term" value="F:metalloendopeptidase activity"/>
    <property type="evidence" value="ECO:0007669"/>
    <property type="project" value="TreeGrafter"/>
</dbReference>
<protein>
    <recommendedName>
        <fullName evidence="11">Peptidase M16C associated domain-containing protein</fullName>
    </recommendedName>
</protein>
<keyword evidence="9" id="KW-0496">Mitochondrion</keyword>
<name>A0A7S1FTX1_9STRA</name>
<dbReference type="EMBL" id="HBFR01024065">
    <property type="protein sequence ID" value="CAD8890058.1"/>
    <property type="molecule type" value="Transcribed_RNA"/>
</dbReference>
<dbReference type="Pfam" id="PF22516">
    <property type="entry name" value="PreP_C"/>
    <property type="match status" value="1"/>
</dbReference>
<dbReference type="InterPro" id="IPR011765">
    <property type="entry name" value="Pept_M16_N"/>
</dbReference>
<dbReference type="SMART" id="SM01264">
    <property type="entry name" value="M16C_associated"/>
    <property type="match status" value="1"/>
</dbReference>
<evidence type="ECO:0000256" key="1">
    <source>
        <dbReference type="ARBA" id="ARBA00001947"/>
    </source>
</evidence>
<evidence type="ECO:0000256" key="2">
    <source>
        <dbReference type="ARBA" id="ARBA00004173"/>
    </source>
</evidence>
<evidence type="ECO:0000313" key="12">
    <source>
        <dbReference type="EMBL" id="CAD8890058.1"/>
    </source>
</evidence>
<dbReference type="InterPro" id="IPR055130">
    <property type="entry name" value="PreP_C"/>
</dbReference>
<feature type="coiled-coil region" evidence="10">
    <location>
        <begin position="574"/>
        <end position="604"/>
    </location>
</feature>
<evidence type="ECO:0000256" key="3">
    <source>
        <dbReference type="ARBA" id="ARBA00007575"/>
    </source>
</evidence>
<dbReference type="InterPro" id="IPR011249">
    <property type="entry name" value="Metalloenz_LuxS/M16"/>
</dbReference>
<evidence type="ECO:0000256" key="8">
    <source>
        <dbReference type="ARBA" id="ARBA00023049"/>
    </source>
</evidence>
<comment type="similarity">
    <text evidence="3">Belongs to the peptidase M16 family. PreP subfamily.</text>
</comment>
<reference evidence="12" key="1">
    <citation type="submission" date="2021-01" db="EMBL/GenBank/DDBJ databases">
        <authorList>
            <person name="Corre E."/>
            <person name="Pelletier E."/>
            <person name="Niang G."/>
            <person name="Scheremetjew M."/>
            <person name="Finn R."/>
            <person name="Kale V."/>
            <person name="Holt S."/>
            <person name="Cochrane G."/>
            <person name="Meng A."/>
            <person name="Brown T."/>
            <person name="Cohen L."/>
        </authorList>
    </citation>
    <scope>NUCLEOTIDE SEQUENCE</scope>
    <source>
        <strain evidence="12">308</strain>
    </source>
</reference>
<evidence type="ECO:0000256" key="5">
    <source>
        <dbReference type="ARBA" id="ARBA00022723"/>
    </source>
</evidence>
<comment type="cofactor">
    <cofactor evidence="1">
        <name>Zn(2+)</name>
        <dbReference type="ChEBI" id="CHEBI:29105"/>
    </cofactor>
</comment>
<gene>
    <name evidence="12" type="ORF">CHYS00102_LOCUS17263</name>
</gene>
<organism evidence="12">
    <name type="scientific">Corethron hystrix</name>
    <dbReference type="NCBI Taxonomy" id="216773"/>
    <lineage>
        <taxon>Eukaryota</taxon>
        <taxon>Sar</taxon>
        <taxon>Stramenopiles</taxon>
        <taxon>Ochrophyta</taxon>
        <taxon>Bacillariophyta</taxon>
        <taxon>Coscinodiscophyceae</taxon>
        <taxon>Corethrophycidae</taxon>
        <taxon>Corethrales</taxon>
        <taxon>Corethraceae</taxon>
        <taxon>Corethron</taxon>
    </lineage>
</organism>
<dbReference type="Pfam" id="PF05193">
    <property type="entry name" value="Peptidase_M16_C"/>
    <property type="match status" value="1"/>
</dbReference>
<dbReference type="GO" id="GO:0016485">
    <property type="term" value="P:protein processing"/>
    <property type="evidence" value="ECO:0007669"/>
    <property type="project" value="TreeGrafter"/>
</dbReference>
<dbReference type="InterPro" id="IPR007863">
    <property type="entry name" value="Peptidase_M16_C"/>
</dbReference>
<evidence type="ECO:0000259" key="11">
    <source>
        <dbReference type="SMART" id="SM01264"/>
    </source>
</evidence>
<dbReference type="GO" id="GO:0046872">
    <property type="term" value="F:metal ion binding"/>
    <property type="evidence" value="ECO:0007669"/>
    <property type="project" value="UniProtKB-KW"/>
</dbReference>